<dbReference type="Gene3D" id="3.80.10.10">
    <property type="entry name" value="Ribonuclease Inhibitor"/>
    <property type="match status" value="3"/>
</dbReference>
<dbReference type="InterPro" id="IPR002182">
    <property type="entry name" value="NB-ARC"/>
</dbReference>
<dbReference type="SMART" id="SM00255">
    <property type="entry name" value="TIR"/>
    <property type="match status" value="1"/>
</dbReference>
<keyword evidence="4" id="KW-0520">NAD</keyword>
<dbReference type="GO" id="GO:0016787">
    <property type="term" value="F:hydrolase activity"/>
    <property type="evidence" value="ECO:0007669"/>
    <property type="project" value="UniProtKB-KW"/>
</dbReference>
<dbReference type="SMART" id="SM00369">
    <property type="entry name" value="LRR_TYP"/>
    <property type="match status" value="4"/>
</dbReference>
<dbReference type="OMA" id="LRICNAN"/>
<name>A0A2P6RNP9_ROSCH</name>
<evidence type="ECO:0000259" key="5">
    <source>
        <dbReference type="PROSITE" id="PS50104"/>
    </source>
</evidence>
<proteinExistence type="predicted"/>
<keyword evidence="6" id="KW-0378">Hydrolase</keyword>
<dbReference type="SUPFAM" id="SSF52200">
    <property type="entry name" value="Toll/Interleukin receptor TIR domain"/>
    <property type="match status" value="1"/>
</dbReference>
<evidence type="ECO:0000256" key="3">
    <source>
        <dbReference type="ARBA" id="ARBA00022821"/>
    </source>
</evidence>
<dbReference type="GO" id="GO:0007165">
    <property type="term" value="P:signal transduction"/>
    <property type="evidence" value="ECO:0007669"/>
    <property type="project" value="InterPro"/>
</dbReference>
<evidence type="ECO:0000313" key="6">
    <source>
        <dbReference type="EMBL" id="PRQ48065.1"/>
    </source>
</evidence>
<dbReference type="Pfam" id="PF00560">
    <property type="entry name" value="LRR_1"/>
    <property type="match status" value="1"/>
</dbReference>
<comment type="caution">
    <text evidence="6">The sequence shown here is derived from an EMBL/GenBank/DDBJ whole genome shotgun (WGS) entry which is preliminary data.</text>
</comment>
<evidence type="ECO:0000256" key="2">
    <source>
        <dbReference type="ARBA" id="ARBA00022737"/>
    </source>
</evidence>
<dbReference type="GO" id="GO:0051707">
    <property type="term" value="P:response to other organism"/>
    <property type="evidence" value="ECO:0007669"/>
    <property type="project" value="UniProtKB-ARBA"/>
</dbReference>
<dbReference type="PROSITE" id="PS50104">
    <property type="entry name" value="TIR"/>
    <property type="match status" value="1"/>
</dbReference>
<gene>
    <name evidence="6" type="ORF">RchiOBHm_Chr2g0106571</name>
</gene>
<evidence type="ECO:0000256" key="4">
    <source>
        <dbReference type="ARBA" id="ARBA00023027"/>
    </source>
</evidence>
<keyword evidence="7" id="KW-1185">Reference proteome</keyword>
<dbReference type="InterPro" id="IPR058192">
    <property type="entry name" value="WHD_ROQ1-like"/>
</dbReference>
<dbReference type="InterPro" id="IPR055414">
    <property type="entry name" value="LRR_R13L4/SHOC2-like"/>
</dbReference>
<dbReference type="Pfam" id="PF23282">
    <property type="entry name" value="WHD_ROQ1"/>
    <property type="match status" value="1"/>
</dbReference>
<reference evidence="6 7" key="1">
    <citation type="journal article" date="2018" name="Nat. Genet.">
        <title>The Rosa genome provides new insights in the design of modern roses.</title>
        <authorList>
            <person name="Bendahmane M."/>
        </authorList>
    </citation>
    <scope>NUCLEOTIDE SEQUENCE [LARGE SCALE GENOMIC DNA]</scope>
    <source>
        <strain evidence="7">cv. Old Blush</strain>
    </source>
</reference>
<keyword evidence="1" id="KW-0433">Leucine-rich repeat</keyword>
<dbReference type="Gramene" id="PRQ48065">
    <property type="protein sequence ID" value="PRQ48065"/>
    <property type="gene ID" value="RchiOBHm_Chr2g0106571"/>
</dbReference>
<dbReference type="PANTHER" id="PTHR11017">
    <property type="entry name" value="LEUCINE-RICH REPEAT-CONTAINING PROTEIN"/>
    <property type="match status" value="1"/>
</dbReference>
<dbReference type="PANTHER" id="PTHR11017:SF559">
    <property type="entry name" value="DISEASE RESISTANCE PROTEIN CHL1"/>
    <property type="match status" value="1"/>
</dbReference>
<dbReference type="InterPro" id="IPR032675">
    <property type="entry name" value="LRR_dom_sf"/>
</dbReference>
<dbReference type="GO" id="GO:0043531">
    <property type="term" value="F:ADP binding"/>
    <property type="evidence" value="ECO:0007669"/>
    <property type="project" value="InterPro"/>
</dbReference>
<dbReference type="PROSITE" id="PS51450">
    <property type="entry name" value="LRR"/>
    <property type="match status" value="2"/>
</dbReference>
<organism evidence="6 7">
    <name type="scientific">Rosa chinensis</name>
    <name type="common">China rose</name>
    <dbReference type="NCBI Taxonomy" id="74649"/>
    <lineage>
        <taxon>Eukaryota</taxon>
        <taxon>Viridiplantae</taxon>
        <taxon>Streptophyta</taxon>
        <taxon>Embryophyta</taxon>
        <taxon>Tracheophyta</taxon>
        <taxon>Spermatophyta</taxon>
        <taxon>Magnoliopsida</taxon>
        <taxon>eudicotyledons</taxon>
        <taxon>Gunneridae</taxon>
        <taxon>Pentapetalae</taxon>
        <taxon>rosids</taxon>
        <taxon>fabids</taxon>
        <taxon>Rosales</taxon>
        <taxon>Rosaceae</taxon>
        <taxon>Rosoideae</taxon>
        <taxon>Rosoideae incertae sedis</taxon>
        <taxon>Rosa</taxon>
    </lineage>
</organism>
<feature type="domain" description="TIR" evidence="5">
    <location>
        <begin position="21"/>
        <end position="188"/>
    </location>
</feature>
<dbReference type="AlphaFoldDB" id="A0A2P6RNP9"/>
<sequence length="1057" mass="120230">MEPPSSSSSPNPQTVPSSSNWEHDVFLSFRGEDTRNSFTDHLYYAMSQRGIDTFRDTEKLRRGKSISPELLKAIEESKFAVTVLSTNYATSTWCLDELAHILDCRKERGLEVLPVFYHVEPSEIRKQTGNYGKAFAKHETDFKENMRKVDKWRKALEDIASLSGWHVTQDRGESEVIQEIAKEISICLNNTLSNPDRDLIGMDVRIEKLESYLDLRSDDVLSIGIWGMGGIGKTTLAKEVFKKIRNQFDRSGFLSNVRLHSEERALVELQKLLCGSSFENNNINIDTVGEGIRLLKKKLLKKKVLIVLDDVDELKQLKDLAPGRQNEQYSWGRGSRLIITTRDRRPLIECEVHKIYEAEKLSDEEASQLICQQAFKKNYPPAEFVELSKSFVKYAGGLPLAHKVKGSQLWGREVDEWSEVLDRLDEDLDKDIFSVLEISFDELQDTDKKIFLDIACFFNGEDHVRVQKILKSCGFSPRIGITNLIDKSLIKIESEKLWMHELLRCLGWHIVRRESKPFPGKRSRLWLDDNAHKYKGRRPWHFEDARNVLASNTGTSAVEGLFLSLGEKEEMRLSNDPFLTMTKLRLLKIYNVNFLGGHFTYLSNDLRCLEWHECPLKSLPSGFTPYQLVEFKMPNSCIERLWKKTPSMRMLTLMDLSNCQYLVTTPDFSEVPNLERLILEGCKELSAVHPTIRDLQHLILLNLKGCASLKSLPPSISLRSLQTFILSGCSKLEEFPEIVGNMQTLSELYLDGTAIREVPVSIQLLTGLVLLNLCGCKNLPSLPSALCRSLTSLKFLYLSCCSSLDKLPENIGSLEHLEELDACYTAIRKVPESISLLKNLKLLCFHGCSGYTGLEMPNKFSGLRSLTTLNLGGCNLPEGAIPSDIGNLFSLQSLDLSENNFFTIPESISQLSELTEIFLFRCSKLQSLPKDLPSRLRTINLRDCPLLTDSSYNSMRYPPRKGLSTIISCRKPEEDEQLPILLSELHEVSLSLQLPMLPELHEFRLGNLEKLDLSYCQHLKKIPDLNGVPNLKKLILEGCEKLSEVHPTFGSLQHLIF</sequence>
<dbReference type="InterPro" id="IPR003591">
    <property type="entry name" value="Leu-rich_rpt_typical-subtyp"/>
</dbReference>
<evidence type="ECO:0000313" key="7">
    <source>
        <dbReference type="Proteomes" id="UP000238479"/>
    </source>
</evidence>
<accession>A0A2P6RNP9</accession>
<keyword evidence="3" id="KW-0611">Plant defense</keyword>
<dbReference type="InterPro" id="IPR027417">
    <property type="entry name" value="P-loop_NTPase"/>
</dbReference>
<dbReference type="SUPFAM" id="SSF52540">
    <property type="entry name" value="P-loop containing nucleoside triphosphate hydrolases"/>
    <property type="match status" value="1"/>
</dbReference>
<dbReference type="Gene3D" id="1.10.8.430">
    <property type="entry name" value="Helical domain of apoptotic protease-activating factors"/>
    <property type="match status" value="1"/>
</dbReference>
<dbReference type="Pfam" id="PF01582">
    <property type="entry name" value="TIR"/>
    <property type="match status" value="1"/>
</dbReference>
<dbReference type="Pfam" id="PF23598">
    <property type="entry name" value="LRR_14"/>
    <property type="match status" value="1"/>
</dbReference>
<keyword evidence="2" id="KW-0677">Repeat</keyword>
<dbReference type="InterPro" id="IPR001611">
    <property type="entry name" value="Leu-rich_rpt"/>
</dbReference>
<protein>
    <submittedName>
        <fullName evidence="6">Putative toll-like receptor, P-loop containing nucleoside triphosphate hydrolase</fullName>
    </submittedName>
</protein>
<dbReference type="EMBL" id="PDCK01000040">
    <property type="protein sequence ID" value="PRQ48065.1"/>
    <property type="molecule type" value="Genomic_DNA"/>
</dbReference>
<dbReference type="FunFam" id="3.40.50.10140:FF:000007">
    <property type="entry name" value="Disease resistance protein (TIR-NBS-LRR class)"/>
    <property type="match status" value="1"/>
</dbReference>
<dbReference type="InterPro" id="IPR042197">
    <property type="entry name" value="Apaf_helical"/>
</dbReference>
<dbReference type="Gene3D" id="3.40.50.10140">
    <property type="entry name" value="Toll/interleukin-1 receptor homology (TIR) domain"/>
    <property type="match status" value="1"/>
</dbReference>
<keyword evidence="6" id="KW-0675">Receptor</keyword>
<evidence type="ECO:0000256" key="1">
    <source>
        <dbReference type="ARBA" id="ARBA00022614"/>
    </source>
</evidence>
<dbReference type="InterPro" id="IPR044974">
    <property type="entry name" value="Disease_R_plants"/>
</dbReference>
<dbReference type="PRINTS" id="PR00364">
    <property type="entry name" value="DISEASERSIST"/>
</dbReference>
<dbReference type="InterPro" id="IPR000157">
    <property type="entry name" value="TIR_dom"/>
</dbReference>
<dbReference type="Pfam" id="PF00931">
    <property type="entry name" value="NB-ARC"/>
    <property type="match status" value="1"/>
</dbReference>
<dbReference type="SUPFAM" id="SSF52058">
    <property type="entry name" value="L domain-like"/>
    <property type="match status" value="2"/>
</dbReference>
<dbReference type="Gene3D" id="3.40.50.300">
    <property type="entry name" value="P-loop containing nucleotide triphosphate hydrolases"/>
    <property type="match status" value="1"/>
</dbReference>
<dbReference type="GO" id="GO:0006952">
    <property type="term" value="P:defense response"/>
    <property type="evidence" value="ECO:0007669"/>
    <property type="project" value="UniProtKB-KW"/>
</dbReference>
<dbReference type="InterPro" id="IPR035897">
    <property type="entry name" value="Toll_tir_struct_dom_sf"/>
</dbReference>
<dbReference type="Proteomes" id="UP000238479">
    <property type="component" value="Chromosome 2"/>
</dbReference>